<reference evidence="2 3" key="1">
    <citation type="submission" date="2020-01" db="EMBL/GenBank/DDBJ databases">
        <title>Frigidibacter albus SP32T (=CGMCC 1.13995T).</title>
        <authorList>
            <person name="Liao X."/>
        </authorList>
    </citation>
    <scope>NUCLEOTIDE SEQUENCE [LARGE SCALE GENOMIC DNA]</scope>
    <source>
        <strain evidence="2 3">SP32</strain>
    </source>
</reference>
<accession>A0A6L8VLB8</accession>
<dbReference type="OrthoDB" id="9763644at2"/>
<name>A0A6L8VLB8_9RHOB</name>
<comment type="caution">
    <text evidence="2">The sequence shown here is derived from an EMBL/GenBank/DDBJ whole genome shotgun (WGS) entry which is preliminary data.</text>
</comment>
<feature type="region of interest" description="Disordered" evidence="1">
    <location>
        <begin position="58"/>
        <end position="78"/>
    </location>
</feature>
<evidence type="ECO:0000256" key="1">
    <source>
        <dbReference type="SAM" id="MobiDB-lite"/>
    </source>
</evidence>
<sequence length="1109" mass="122356">MNKHSTHTFDEQSNAPVGEQKSMRPWDQKTWNSAHMLGQASTAFDDLMSQEAQVTFGKIDPKRPGMGTKPNGWKPTTGTWRELLDAKLTRHMKSTRKEGSGFVLGVSGNGERKKDSMRQMYAIGIDIDEGTTIDNVVQKVAATGYAAVIYTSYRHMTQTLELNYSKVIRHGAVTDETVQKYLRQEKPNLGEECIREVTVATARHDTGGEIVVICNCPPIHKMRVILPLAQPVDISCLTRDPKEGAKIWRAKVKALAAMLGVQHDTACEDPSRFFYAARHPEGAEWRTLVFRGRPLAFEELETEGDNPFLRAAGSAGRVSTIPESVTATTPDGRTINVTSLYRRYGQRWELHRIMEGTSAYHRDGDVDGKAVVRCAFHDSEHSDREDDDATIAWSPDAHEHGFAAITCLHSCRDRHHTVNYLAKYIEDGILDPADLEAAENMIPVGVGGEGPFSRLTPEEGADDDEVLEDIVLPDRAAREADTAASNRDALLSLVDAFDIDTTEPEVREVIRVALKTKADKAALGRLKTAVTGKTAIKAAAYNGLVTEEKASQKRKGAKKSSGSMDVYDHYKARNDYIAGRIRAVNSTDPAFFQYMEEFATADAVRGRIRVLDYLTFSTEVQKIVDFFKVRSTDKSERQVGAKAPGENLEFVFNDATFRDSLPALSRVVTTPFFASDGTLVSTPGYHAGAEVYLSPNGLQVTGVSPHPTADEANAAARYIVEEVLADFPLGGLSRAEIMEQAFTGTGVPAVANVLAMILLPFVRDMIRGATPLHLVNKPAPGTGAGYLVACSTIIPTGFEAPAMTMPPGKDELAKTLFAALIAGGTHLFFDNVNHEMDSAELASVATAPEEGYEARVLGKSQKVTVKIKQVLIIAANTLSMSEELLRRGILIDMDARMPHPDLRDPEKFRHRDIRGWCRDNRAELVRCCLTIIQHWVAEGQKPGKYTLASFENWAEIMGGILDSAGVRGFMGNAAALKDDLANGEADVMGEVFQAIAEAFHSHTKLGNDPRLYIGTKKLEETRKGKIGVFDILHAMDDVPRLEWGETEQYKDGEMRVVYSNSNKASAKFKAEAKRTRRVEIDGKAWNVRYEREKDAKAKSWCYRQVLTEP</sequence>
<dbReference type="AlphaFoldDB" id="A0A6L8VLB8"/>
<organism evidence="2 3">
    <name type="scientific">Frigidibacter albus</name>
    <dbReference type="NCBI Taxonomy" id="1465486"/>
    <lineage>
        <taxon>Bacteria</taxon>
        <taxon>Pseudomonadati</taxon>
        <taxon>Pseudomonadota</taxon>
        <taxon>Alphaproteobacteria</taxon>
        <taxon>Rhodobacterales</taxon>
        <taxon>Paracoccaceae</taxon>
        <taxon>Frigidibacter</taxon>
    </lineage>
</organism>
<evidence type="ECO:0000313" key="2">
    <source>
        <dbReference type="EMBL" id="MZQ91158.1"/>
    </source>
</evidence>
<proteinExistence type="predicted"/>
<feature type="region of interest" description="Disordered" evidence="1">
    <location>
        <begin position="1"/>
        <end position="25"/>
    </location>
</feature>
<evidence type="ECO:0008006" key="4">
    <source>
        <dbReference type="Google" id="ProtNLM"/>
    </source>
</evidence>
<gene>
    <name evidence="2" type="ORF">GS660_18870</name>
</gene>
<dbReference type="EMBL" id="WWNR01000017">
    <property type="protein sequence ID" value="MZQ91158.1"/>
    <property type="molecule type" value="Genomic_DNA"/>
</dbReference>
<keyword evidence="3" id="KW-1185">Reference proteome</keyword>
<dbReference type="Proteomes" id="UP000477083">
    <property type="component" value="Unassembled WGS sequence"/>
</dbReference>
<evidence type="ECO:0000313" key="3">
    <source>
        <dbReference type="Proteomes" id="UP000477083"/>
    </source>
</evidence>
<protein>
    <recommendedName>
        <fullName evidence="4">RepB-like DNA primase domain-containing protein</fullName>
    </recommendedName>
</protein>
<dbReference type="RefSeq" id="WP_161348543.1">
    <property type="nucleotide sequence ID" value="NZ_BMGW01000017.1"/>
</dbReference>